<name>A0A830HYN9_9CHLO</name>
<feature type="region of interest" description="Disordered" evidence="1">
    <location>
        <begin position="54"/>
        <end position="75"/>
    </location>
</feature>
<protein>
    <recommendedName>
        <fullName evidence="4">S1 motif domain-containing protein</fullName>
    </recommendedName>
</protein>
<proteinExistence type="predicted"/>
<dbReference type="OrthoDB" id="514192at2759"/>
<keyword evidence="3" id="KW-1185">Reference proteome</keyword>
<dbReference type="AlphaFoldDB" id="A0A830HYN9"/>
<evidence type="ECO:0000313" key="3">
    <source>
        <dbReference type="Proteomes" id="UP000660262"/>
    </source>
</evidence>
<sequence>MPTASASASARALLRHHGQCGVFLAAQGGYSYAVPLPSASSWWCRTRWFASKESSRSSGGARDGDFVPAHQLSSPIPPVATRAELEAAVRAGVQPVSDDSSLEAFRMSNASFPSFHGMVVKAKAIGSTRKGVYADTGVRGIARVRYPQGQRGDVEPGDDVHVQVEAIEGPDGDVYASMSKSQLASSRAEVWAELKSLYQSRRPVPGRLLNKVGSSGWAVGIAGIVAFAPDVRVHDSTKAKIGQLVPWQIIKLDDSDRNVFLYDALVARDN</sequence>
<gene>
    <name evidence="2" type="ORF">PPROV_001085500</name>
</gene>
<evidence type="ECO:0008006" key="4">
    <source>
        <dbReference type="Google" id="ProtNLM"/>
    </source>
</evidence>
<organism evidence="2 3">
    <name type="scientific">Pycnococcus provasolii</name>
    <dbReference type="NCBI Taxonomy" id="41880"/>
    <lineage>
        <taxon>Eukaryota</taxon>
        <taxon>Viridiplantae</taxon>
        <taxon>Chlorophyta</taxon>
        <taxon>Pseudoscourfieldiophyceae</taxon>
        <taxon>Pseudoscourfieldiales</taxon>
        <taxon>Pycnococcaceae</taxon>
        <taxon>Pycnococcus</taxon>
    </lineage>
</organism>
<dbReference type="Proteomes" id="UP000660262">
    <property type="component" value="Unassembled WGS sequence"/>
</dbReference>
<evidence type="ECO:0000256" key="1">
    <source>
        <dbReference type="SAM" id="MobiDB-lite"/>
    </source>
</evidence>
<accession>A0A830HYN9</accession>
<dbReference type="EMBL" id="BNJQ01000038">
    <property type="protein sequence ID" value="GHP12128.1"/>
    <property type="molecule type" value="Genomic_DNA"/>
</dbReference>
<reference evidence="2" key="1">
    <citation type="submission" date="2020-10" db="EMBL/GenBank/DDBJ databases">
        <title>Unveiling of a novel bifunctional photoreceptor, Dualchrome1, isolated from a cosmopolitan green alga.</title>
        <authorList>
            <person name="Suzuki S."/>
            <person name="Kawachi M."/>
        </authorList>
    </citation>
    <scope>NUCLEOTIDE SEQUENCE</scope>
    <source>
        <strain evidence="2">NIES 2893</strain>
    </source>
</reference>
<evidence type="ECO:0000313" key="2">
    <source>
        <dbReference type="EMBL" id="GHP12128.1"/>
    </source>
</evidence>
<comment type="caution">
    <text evidence="2">The sequence shown here is derived from an EMBL/GenBank/DDBJ whole genome shotgun (WGS) entry which is preliminary data.</text>
</comment>